<gene>
    <name evidence="2" type="ORF">C8A03DRAFT_37749</name>
</gene>
<comment type="caution">
    <text evidence="2">The sequence shown here is derived from an EMBL/GenBank/DDBJ whole genome shotgun (WGS) entry which is preliminary data.</text>
</comment>
<dbReference type="AlphaFoldDB" id="A0AAN7C3B7"/>
<dbReference type="Proteomes" id="UP001303760">
    <property type="component" value="Unassembled WGS sequence"/>
</dbReference>
<reference evidence="2" key="2">
    <citation type="submission" date="2023-05" db="EMBL/GenBank/DDBJ databases">
        <authorList>
            <consortium name="Lawrence Berkeley National Laboratory"/>
            <person name="Steindorff A."/>
            <person name="Hensen N."/>
            <person name="Bonometti L."/>
            <person name="Westerberg I."/>
            <person name="Brannstrom I.O."/>
            <person name="Guillou S."/>
            <person name="Cros-Aarteil S."/>
            <person name="Calhoun S."/>
            <person name="Haridas S."/>
            <person name="Kuo A."/>
            <person name="Mondo S."/>
            <person name="Pangilinan J."/>
            <person name="Riley R."/>
            <person name="Labutti K."/>
            <person name="Andreopoulos B."/>
            <person name="Lipzen A."/>
            <person name="Chen C."/>
            <person name="Yanf M."/>
            <person name="Daum C."/>
            <person name="Ng V."/>
            <person name="Clum A."/>
            <person name="Ohm R."/>
            <person name="Martin F."/>
            <person name="Silar P."/>
            <person name="Natvig D."/>
            <person name="Lalanne C."/>
            <person name="Gautier V."/>
            <person name="Ament-Velasquez S.L."/>
            <person name="Kruys A."/>
            <person name="Hutchinson M.I."/>
            <person name="Powell A.J."/>
            <person name="Barry K."/>
            <person name="Miller A.N."/>
            <person name="Grigoriev I.V."/>
            <person name="Debuchy R."/>
            <person name="Gladieux P."/>
            <person name="Thoren M.H."/>
            <person name="Johannesson H."/>
        </authorList>
    </citation>
    <scope>NUCLEOTIDE SEQUENCE</scope>
    <source>
        <strain evidence="2">CBS 532.94</strain>
    </source>
</reference>
<feature type="signal peptide" evidence="1">
    <location>
        <begin position="1"/>
        <end position="20"/>
    </location>
</feature>
<reference evidence="2" key="1">
    <citation type="journal article" date="2023" name="Mol. Phylogenet. Evol.">
        <title>Genome-scale phylogeny and comparative genomics of the fungal order Sordariales.</title>
        <authorList>
            <person name="Hensen N."/>
            <person name="Bonometti L."/>
            <person name="Westerberg I."/>
            <person name="Brannstrom I.O."/>
            <person name="Guillou S."/>
            <person name="Cros-Aarteil S."/>
            <person name="Calhoun S."/>
            <person name="Haridas S."/>
            <person name="Kuo A."/>
            <person name="Mondo S."/>
            <person name="Pangilinan J."/>
            <person name="Riley R."/>
            <person name="LaButti K."/>
            <person name="Andreopoulos B."/>
            <person name="Lipzen A."/>
            <person name="Chen C."/>
            <person name="Yan M."/>
            <person name="Daum C."/>
            <person name="Ng V."/>
            <person name="Clum A."/>
            <person name="Steindorff A."/>
            <person name="Ohm R.A."/>
            <person name="Martin F."/>
            <person name="Silar P."/>
            <person name="Natvig D.O."/>
            <person name="Lalanne C."/>
            <person name="Gautier V."/>
            <person name="Ament-Velasquez S.L."/>
            <person name="Kruys A."/>
            <person name="Hutchinson M.I."/>
            <person name="Powell A.J."/>
            <person name="Barry K."/>
            <person name="Miller A.N."/>
            <person name="Grigoriev I.V."/>
            <person name="Debuchy R."/>
            <person name="Gladieux P."/>
            <person name="Hiltunen Thoren M."/>
            <person name="Johannesson H."/>
        </authorList>
    </citation>
    <scope>NUCLEOTIDE SEQUENCE</scope>
    <source>
        <strain evidence="2">CBS 532.94</strain>
    </source>
</reference>
<accession>A0AAN7C3B7</accession>
<evidence type="ECO:0000313" key="2">
    <source>
        <dbReference type="EMBL" id="KAK4234480.1"/>
    </source>
</evidence>
<evidence type="ECO:0000313" key="3">
    <source>
        <dbReference type="Proteomes" id="UP001303760"/>
    </source>
</evidence>
<dbReference type="EMBL" id="MU860364">
    <property type="protein sequence ID" value="KAK4234480.1"/>
    <property type="molecule type" value="Genomic_DNA"/>
</dbReference>
<sequence>MKLSFLSLLSLLSSAATTLAAPTDAAAEVAADNANDGPPSWRRDTIRIEAKDLQDPSSLTRRQTGNPNTEATLQAWRFDPNCSPGPGFNFLWFPVGWTAANNPSGACHEFFEGGQRREILSVMATGNWGGGCRLRMYQNPGCTGSFSLQTPGSCGNRAGAPIASFNVVC</sequence>
<keyword evidence="3" id="KW-1185">Reference proteome</keyword>
<keyword evidence="1" id="KW-0732">Signal</keyword>
<proteinExistence type="predicted"/>
<feature type="chain" id="PRO_5043051865" evidence="1">
    <location>
        <begin position="21"/>
        <end position="169"/>
    </location>
</feature>
<name>A0AAN7C3B7_9PEZI</name>
<organism evidence="2 3">
    <name type="scientific">Achaetomium macrosporum</name>
    <dbReference type="NCBI Taxonomy" id="79813"/>
    <lineage>
        <taxon>Eukaryota</taxon>
        <taxon>Fungi</taxon>
        <taxon>Dikarya</taxon>
        <taxon>Ascomycota</taxon>
        <taxon>Pezizomycotina</taxon>
        <taxon>Sordariomycetes</taxon>
        <taxon>Sordariomycetidae</taxon>
        <taxon>Sordariales</taxon>
        <taxon>Chaetomiaceae</taxon>
        <taxon>Achaetomium</taxon>
    </lineage>
</organism>
<protein>
    <submittedName>
        <fullName evidence="2">Uncharacterized protein</fullName>
    </submittedName>
</protein>
<evidence type="ECO:0000256" key="1">
    <source>
        <dbReference type="SAM" id="SignalP"/>
    </source>
</evidence>